<dbReference type="InterPro" id="IPR036866">
    <property type="entry name" value="RibonucZ/Hydroxyglut_hydro"/>
</dbReference>
<dbReference type="RefSeq" id="WP_082647838.1">
    <property type="nucleotide sequence ID" value="NZ_CP011129.1"/>
</dbReference>
<dbReference type="PROSITE" id="PS51257">
    <property type="entry name" value="PROKAR_LIPOPROTEIN"/>
    <property type="match status" value="1"/>
</dbReference>
<protein>
    <submittedName>
        <fullName evidence="3">Metallo-beta-lactamase L1</fullName>
        <ecNumber evidence="3">3.5.2.6</ecNumber>
    </submittedName>
</protein>
<dbReference type="InterPro" id="IPR001279">
    <property type="entry name" value="Metallo-B-lactamas"/>
</dbReference>
<dbReference type="Proteomes" id="UP000060787">
    <property type="component" value="Chromosome"/>
</dbReference>
<dbReference type="NCBIfam" id="NF012229">
    <property type="entry name" value="bla_class_B_core"/>
    <property type="match status" value="1"/>
</dbReference>
<dbReference type="EC" id="3.5.2.6" evidence="3"/>
<gene>
    <name evidence="3" type="ORF">LA76x_2498</name>
</gene>
<dbReference type="NCBIfam" id="NF033105">
    <property type="entry name" value="bla_subclass_B3"/>
    <property type="match status" value="1"/>
</dbReference>
<sequence length="305" mass="31713">MSLRDGLLAASLICVLASCASTSTPAPTASAGTAVAPCAADPDWNQPTQPRRIHGNTWYVGTCGLSAVLITSEQGHVLVDGATEKAAPQIEANIRTLGFDPREVRYLLNSHEHNDHAGGLAYLQRVTGATVVARRPAIAALETGKGDRSDPQFLSVSPFPPVTAVRAIGDGETLILGSIALTAHATPGHTPGGTSWSWRACDGAGECRAIAYADSLTPFTDDVYRYSDETAHPGVLAAFRRSIETVAALPCDILVTPHPNASNLLARLDAAPGAPQGTSTDCRAYAATGAGKLEDRLAKERASAP</sequence>
<reference evidence="3 4" key="1">
    <citation type="journal article" date="2015" name="BMC Genomics">
        <title>Comparative genomics and metabolic profiling of the genus Lysobacter.</title>
        <authorList>
            <person name="de Bruijn I."/>
            <person name="Cheng X."/>
            <person name="de Jager V."/>
            <person name="Exposito R.G."/>
            <person name="Watrous J."/>
            <person name="Patel N."/>
            <person name="Postma J."/>
            <person name="Dorrestein P.C."/>
            <person name="Kobayashi D."/>
            <person name="Raaijmakers J.M."/>
        </authorList>
    </citation>
    <scope>NUCLEOTIDE SEQUENCE [LARGE SCALE GENOMIC DNA]</scope>
    <source>
        <strain evidence="3 4">76</strain>
    </source>
</reference>
<feature type="domain" description="Metallo-beta-lactamase" evidence="2">
    <location>
        <begin position="64"/>
        <end position="258"/>
    </location>
</feature>
<evidence type="ECO:0000313" key="4">
    <source>
        <dbReference type="Proteomes" id="UP000060787"/>
    </source>
</evidence>
<evidence type="ECO:0000259" key="2">
    <source>
        <dbReference type="SMART" id="SM00849"/>
    </source>
</evidence>
<dbReference type="GO" id="GO:0008800">
    <property type="term" value="F:beta-lactamase activity"/>
    <property type="evidence" value="ECO:0007669"/>
    <property type="project" value="UniProtKB-EC"/>
</dbReference>
<name>A0A0S2FAU4_LYSAN</name>
<dbReference type="Gene3D" id="3.60.15.10">
    <property type="entry name" value="Ribonuclease Z/Hydroxyacylglutathione hydrolase-like"/>
    <property type="match status" value="1"/>
</dbReference>
<accession>A0A0S2FAU4</accession>
<keyword evidence="4" id="KW-1185">Reference proteome</keyword>
<organism evidence="3 4">
    <name type="scientific">Lysobacter antibioticus</name>
    <dbReference type="NCBI Taxonomy" id="84531"/>
    <lineage>
        <taxon>Bacteria</taxon>
        <taxon>Pseudomonadati</taxon>
        <taxon>Pseudomonadota</taxon>
        <taxon>Gammaproteobacteria</taxon>
        <taxon>Lysobacterales</taxon>
        <taxon>Lysobacteraceae</taxon>
        <taxon>Lysobacter</taxon>
    </lineage>
</organism>
<dbReference type="PANTHER" id="PTHR42951">
    <property type="entry name" value="METALLO-BETA-LACTAMASE DOMAIN-CONTAINING"/>
    <property type="match status" value="1"/>
</dbReference>
<dbReference type="STRING" id="84531.LA76x_2498"/>
<proteinExistence type="predicted"/>
<dbReference type="AlphaFoldDB" id="A0A0S2FAU4"/>
<dbReference type="SUPFAM" id="SSF56281">
    <property type="entry name" value="Metallo-hydrolase/oxidoreductase"/>
    <property type="match status" value="1"/>
</dbReference>
<dbReference type="KEGG" id="lab:LA76x_2498"/>
<keyword evidence="3" id="KW-0378">Hydrolase</keyword>
<feature type="chain" id="PRO_5006597399" evidence="1">
    <location>
        <begin position="21"/>
        <end position="305"/>
    </location>
</feature>
<evidence type="ECO:0000256" key="1">
    <source>
        <dbReference type="SAM" id="SignalP"/>
    </source>
</evidence>
<dbReference type="EMBL" id="CP011129">
    <property type="protein sequence ID" value="ALN80628.1"/>
    <property type="molecule type" value="Genomic_DNA"/>
</dbReference>
<keyword evidence="1" id="KW-0732">Signal</keyword>
<dbReference type="InterPro" id="IPR050855">
    <property type="entry name" value="NDM-1-like"/>
</dbReference>
<dbReference type="PANTHER" id="PTHR42951:SF17">
    <property type="entry name" value="METALLO-BETA-LACTAMASE DOMAIN-CONTAINING PROTEIN"/>
    <property type="match status" value="1"/>
</dbReference>
<dbReference type="SMART" id="SM00849">
    <property type="entry name" value="Lactamase_B"/>
    <property type="match status" value="1"/>
</dbReference>
<feature type="signal peptide" evidence="1">
    <location>
        <begin position="1"/>
        <end position="20"/>
    </location>
</feature>
<dbReference type="PATRIC" id="fig|84531.8.peg.2507"/>
<evidence type="ECO:0000313" key="3">
    <source>
        <dbReference type="EMBL" id="ALN80628.1"/>
    </source>
</evidence>
<dbReference type="Pfam" id="PF00753">
    <property type="entry name" value="Lactamase_B"/>
    <property type="match status" value="1"/>
</dbReference>